<protein>
    <submittedName>
        <fullName evidence="2">Uncharacterized protein</fullName>
    </submittedName>
</protein>
<accession>A0A1C7LS66</accession>
<name>A0A1C7LS66_GRIFR</name>
<dbReference type="Proteomes" id="UP000092993">
    <property type="component" value="Unassembled WGS sequence"/>
</dbReference>
<dbReference type="EMBL" id="LUGG01000043">
    <property type="protein sequence ID" value="OBZ65624.1"/>
    <property type="molecule type" value="Genomic_DNA"/>
</dbReference>
<proteinExistence type="predicted"/>
<comment type="caution">
    <text evidence="2">The sequence shown here is derived from an EMBL/GenBank/DDBJ whole genome shotgun (WGS) entry which is preliminary data.</text>
</comment>
<keyword evidence="3" id="KW-1185">Reference proteome</keyword>
<feature type="transmembrane region" description="Helical" evidence="1">
    <location>
        <begin position="24"/>
        <end position="49"/>
    </location>
</feature>
<keyword evidence="1" id="KW-0472">Membrane</keyword>
<evidence type="ECO:0000256" key="1">
    <source>
        <dbReference type="SAM" id="Phobius"/>
    </source>
</evidence>
<organism evidence="2 3">
    <name type="scientific">Grifola frondosa</name>
    <name type="common">Maitake</name>
    <name type="synonym">Polyporus frondosus</name>
    <dbReference type="NCBI Taxonomy" id="5627"/>
    <lineage>
        <taxon>Eukaryota</taxon>
        <taxon>Fungi</taxon>
        <taxon>Dikarya</taxon>
        <taxon>Basidiomycota</taxon>
        <taxon>Agaricomycotina</taxon>
        <taxon>Agaricomycetes</taxon>
        <taxon>Polyporales</taxon>
        <taxon>Grifolaceae</taxon>
        <taxon>Grifola</taxon>
    </lineage>
</organism>
<evidence type="ECO:0000313" key="2">
    <source>
        <dbReference type="EMBL" id="OBZ65624.1"/>
    </source>
</evidence>
<reference evidence="2 3" key="1">
    <citation type="submission" date="2016-03" db="EMBL/GenBank/DDBJ databases">
        <title>Whole genome sequencing of Grifola frondosa 9006-11.</title>
        <authorList>
            <person name="Min B."/>
            <person name="Park H."/>
            <person name="Kim J.-G."/>
            <person name="Cho H."/>
            <person name="Oh Y.-L."/>
            <person name="Kong W.-S."/>
            <person name="Choi I.-G."/>
        </authorList>
    </citation>
    <scope>NUCLEOTIDE SEQUENCE [LARGE SCALE GENOMIC DNA]</scope>
    <source>
        <strain evidence="2 3">9006-11</strain>
    </source>
</reference>
<sequence>MYLDSLHTPALNFSLNTHPTQFSALPATIFIIILATLPCHIMCALTPFIGPSRLRKDTIPVRRRCTDTLLLSMEASRSSNVIKNSSDHQKYQKISYASLRKCARNEIWRRRHPNFLDACGDVGVNFRDGRRRTVIVSVCEGTKSAGKDDAGSGEEGFELHCDWKRRCECTSKAYSARNLYALPPPSHMPANVFTQRSPDVVFCWCKNRT</sequence>
<evidence type="ECO:0000313" key="3">
    <source>
        <dbReference type="Proteomes" id="UP000092993"/>
    </source>
</evidence>
<keyword evidence="1" id="KW-0812">Transmembrane</keyword>
<dbReference type="AlphaFoldDB" id="A0A1C7LS66"/>
<keyword evidence="1" id="KW-1133">Transmembrane helix</keyword>
<gene>
    <name evidence="2" type="ORF">A0H81_14423</name>
</gene>